<keyword evidence="1" id="KW-0732">Signal</keyword>
<comment type="caution">
    <text evidence="2">The sequence shown here is derived from an EMBL/GenBank/DDBJ whole genome shotgun (WGS) entry which is preliminary data.</text>
</comment>
<proteinExistence type="predicted"/>
<dbReference type="Pfam" id="PF11138">
    <property type="entry name" value="DUF2911"/>
    <property type="match status" value="1"/>
</dbReference>
<feature type="chain" id="PRO_5037019778" description="DUF2911 domain-containing protein" evidence="1">
    <location>
        <begin position="21"/>
        <end position="370"/>
    </location>
</feature>
<accession>A0A916YF62</accession>
<gene>
    <name evidence="2" type="ORF">GCM10011514_03100</name>
</gene>
<evidence type="ECO:0000313" key="2">
    <source>
        <dbReference type="EMBL" id="GGD42481.1"/>
    </source>
</evidence>
<sequence length="370" mass="40946">MKKVLLLAINLLCILQLAQAQLDLPASANNPRATVSEEVGITSITIKYSRPDVNKREGKIYGDGNPVTYGFSSANFSTGKNNSPWRAGANECTTITFEHDVKVEGQPIKAGTYGIFMAMGAENVTVIFSKQTEAWGSFSYDEKDDVLRVNVKPVALDKSVEWLKYEFIEHKEKSCVIAMQWEKVSVPFRVEVDVDNIVLARIREELTSRKGFNPILVMSAAQYCFSKNINLEEALVWSKKAVSGTGGQITFVTLRNLATAYEKLNRISEADSVMNEALQIATANQYTTYGRQLIGQKRTDKAMDIFLASQKRYGDVLGVNSGLMSGYSAKGKFMDAVKYAEMALKQTPNEAAKKALEAQIAKLKEGKDIN</sequence>
<evidence type="ECO:0008006" key="4">
    <source>
        <dbReference type="Google" id="ProtNLM"/>
    </source>
</evidence>
<protein>
    <recommendedName>
        <fullName evidence="4">DUF2911 domain-containing protein</fullName>
    </recommendedName>
</protein>
<evidence type="ECO:0000313" key="3">
    <source>
        <dbReference type="Proteomes" id="UP000609064"/>
    </source>
</evidence>
<keyword evidence="3" id="KW-1185">Reference proteome</keyword>
<evidence type="ECO:0000256" key="1">
    <source>
        <dbReference type="SAM" id="SignalP"/>
    </source>
</evidence>
<feature type="signal peptide" evidence="1">
    <location>
        <begin position="1"/>
        <end position="20"/>
    </location>
</feature>
<dbReference type="Proteomes" id="UP000609064">
    <property type="component" value="Unassembled WGS sequence"/>
</dbReference>
<organism evidence="2 3">
    <name type="scientific">Emticicia aquatilis</name>
    <dbReference type="NCBI Taxonomy" id="1537369"/>
    <lineage>
        <taxon>Bacteria</taxon>
        <taxon>Pseudomonadati</taxon>
        <taxon>Bacteroidota</taxon>
        <taxon>Cytophagia</taxon>
        <taxon>Cytophagales</taxon>
        <taxon>Leadbetterellaceae</taxon>
        <taxon>Emticicia</taxon>
    </lineage>
</organism>
<reference evidence="2" key="2">
    <citation type="submission" date="2020-09" db="EMBL/GenBank/DDBJ databases">
        <authorList>
            <person name="Sun Q."/>
            <person name="Zhou Y."/>
        </authorList>
    </citation>
    <scope>NUCLEOTIDE SEQUENCE</scope>
    <source>
        <strain evidence="2">CGMCC 1.15958</strain>
    </source>
</reference>
<name>A0A916YF62_9BACT</name>
<reference evidence="2" key="1">
    <citation type="journal article" date="2014" name="Int. J. Syst. Evol. Microbiol.">
        <title>Complete genome sequence of Corynebacterium casei LMG S-19264T (=DSM 44701T), isolated from a smear-ripened cheese.</title>
        <authorList>
            <consortium name="US DOE Joint Genome Institute (JGI-PGF)"/>
            <person name="Walter F."/>
            <person name="Albersmeier A."/>
            <person name="Kalinowski J."/>
            <person name="Ruckert C."/>
        </authorList>
    </citation>
    <scope>NUCLEOTIDE SEQUENCE</scope>
    <source>
        <strain evidence="2">CGMCC 1.15958</strain>
    </source>
</reference>
<dbReference type="Gene3D" id="1.25.40.10">
    <property type="entry name" value="Tetratricopeptide repeat domain"/>
    <property type="match status" value="1"/>
</dbReference>
<dbReference type="InterPro" id="IPR021314">
    <property type="entry name" value="DUF2911"/>
</dbReference>
<dbReference type="EMBL" id="BMKK01000001">
    <property type="protein sequence ID" value="GGD42481.1"/>
    <property type="molecule type" value="Genomic_DNA"/>
</dbReference>
<dbReference type="AlphaFoldDB" id="A0A916YF62"/>
<dbReference type="RefSeq" id="WP_188763949.1">
    <property type="nucleotide sequence ID" value="NZ_BMKK01000001.1"/>
</dbReference>
<dbReference type="SUPFAM" id="SSF81901">
    <property type="entry name" value="HCP-like"/>
    <property type="match status" value="1"/>
</dbReference>
<dbReference type="InterPro" id="IPR011990">
    <property type="entry name" value="TPR-like_helical_dom_sf"/>
</dbReference>